<keyword evidence="1" id="KW-0812">Transmembrane</keyword>
<gene>
    <name evidence="2" type="ORF">BDZ94DRAFT_1240090</name>
</gene>
<keyword evidence="1" id="KW-0472">Membrane</keyword>
<keyword evidence="3" id="KW-1185">Reference proteome</keyword>
<evidence type="ECO:0000313" key="2">
    <source>
        <dbReference type="EMBL" id="KAF9458295.1"/>
    </source>
</evidence>
<dbReference type="SUPFAM" id="SSF53474">
    <property type="entry name" value="alpha/beta-Hydrolases"/>
    <property type="match status" value="1"/>
</dbReference>
<proteinExistence type="predicted"/>
<accession>A0A9P5XWW1</accession>
<dbReference type="Proteomes" id="UP000807353">
    <property type="component" value="Unassembled WGS sequence"/>
</dbReference>
<name>A0A9P5XWW1_9AGAR</name>
<comment type="caution">
    <text evidence="2">The sequence shown here is derived from an EMBL/GenBank/DDBJ whole genome shotgun (WGS) entry which is preliminary data.</text>
</comment>
<reference evidence="2" key="1">
    <citation type="submission" date="2020-11" db="EMBL/GenBank/DDBJ databases">
        <authorList>
            <consortium name="DOE Joint Genome Institute"/>
            <person name="Ahrendt S."/>
            <person name="Riley R."/>
            <person name="Andreopoulos W."/>
            <person name="Labutti K."/>
            <person name="Pangilinan J."/>
            <person name="Ruiz-Duenas F.J."/>
            <person name="Barrasa J.M."/>
            <person name="Sanchez-Garcia M."/>
            <person name="Camarero S."/>
            <person name="Miyauchi S."/>
            <person name="Serrano A."/>
            <person name="Linde D."/>
            <person name="Babiker R."/>
            <person name="Drula E."/>
            <person name="Ayuso-Fernandez I."/>
            <person name="Pacheco R."/>
            <person name="Padilla G."/>
            <person name="Ferreira P."/>
            <person name="Barriuso J."/>
            <person name="Kellner H."/>
            <person name="Castanera R."/>
            <person name="Alfaro M."/>
            <person name="Ramirez L."/>
            <person name="Pisabarro A.G."/>
            <person name="Kuo A."/>
            <person name="Tritt A."/>
            <person name="Lipzen A."/>
            <person name="He G."/>
            <person name="Yan M."/>
            <person name="Ng V."/>
            <person name="Cullen D."/>
            <person name="Martin F."/>
            <person name="Rosso M.-N."/>
            <person name="Henrissat B."/>
            <person name="Hibbett D."/>
            <person name="Martinez A.T."/>
            <person name="Grigoriev I.V."/>
        </authorList>
    </citation>
    <scope>NUCLEOTIDE SEQUENCE</scope>
    <source>
        <strain evidence="2">CBS 247.69</strain>
    </source>
</reference>
<dbReference type="AlphaFoldDB" id="A0A9P5XWW1"/>
<evidence type="ECO:0000313" key="3">
    <source>
        <dbReference type="Proteomes" id="UP000807353"/>
    </source>
</evidence>
<dbReference type="OrthoDB" id="426718at2759"/>
<feature type="transmembrane region" description="Helical" evidence="1">
    <location>
        <begin position="6"/>
        <end position="26"/>
    </location>
</feature>
<dbReference type="EMBL" id="MU150344">
    <property type="protein sequence ID" value="KAF9458295.1"/>
    <property type="molecule type" value="Genomic_DNA"/>
</dbReference>
<evidence type="ECO:0000256" key="1">
    <source>
        <dbReference type="SAM" id="Phobius"/>
    </source>
</evidence>
<dbReference type="InterPro" id="IPR029058">
    <property type="entry name" value="AB_hydrolase_fold"/>
</dbReference>
<protein>
    <recommendedName>
        <fullName evidence="4">Fungal lipase-like domain-containing protein</fullName>
    </recommendedName>
</protein>
<dbReference type="Gene3D" id="3.40.50.1820">
    <property type="entry name" value="alpha/beta hydrolase"/>
    <property type="match status" value="2"/>
</dbReference>
<evidence type="ECO:0008006" key="4">
    <source>
        <dbReference type="Google" id="ProtNLM"/>
    </source>
</evidence>
<organism evidence="2 3">
    <name type="scientific">Collybia nuda</name>
    <dbReference type="NCBI Taxonomy" id="64659"/>
    <lineage>
        <taxon>Eukaryota</taxon>
        <taxon>Fungi</taxon>
        <taxon>Dikarya</taxon>
        <taxon>Basidiomycota</taxon>
        <taxon>Agaricomycotina</taxon>
        <taxon>Agaricomycetes</taxon>
        <taxon>Agaricomycetidae</taxon>
        <taxon>Agaricales</taxon>
        <taxon>Tricholomatineae</taxon>
        <taxon>Clitocybaceae</taxon>
        <taxon>Collybia</taxon>
    </lineage>
</organism>
<sequence length="164" mass="17612">MQQLLFFQGFGMGLWSISLITGSLIFMSPLNPTLFPGISGTINVHHGFGLAQERGIKLGSPAEVLEAVKTSLAEYGTKKVTIVGHSLVFKAVTYGVPRAGNKAFADYLDTHANITHINNKSKSTNAQCLDVYTPNVAFGLIEELLAHANQHIGPYGDIFMSGCS</sequence>
<keyword evidence="1" id="KW-1133">Transmembrane helix</keyword>